<evidence type="ECO:0000259" key="1">
    <source>
        <dbReference type="Pfam" id="PF01973"/>
    </source>
</evidence>
<dbReference type="PANTHER" id="PTHR41786:SF1">
    <property type="entry name" value="6-HYDROXYMETHYLPTERIN DIPHOSPHOKINASE MPTE-LIKE DOMAIN-CONTAINING PROTEIN"/>
    <property type="match status" value="1"/>
</dbReference>
<reference evidence="2 3" key="1">
    <citation type="submission" date="2021-10" db="EMBL/GenBank/DDBJ databases">
        <title>Anaerobic single-cell dispensing facilitates the cultivation of human gut bacteria.</title>
        <authorList>
            <person name="Afrizal A."/>
        </authorList>
    </citation>
    <scope>NUCLEOTIDE SEQUENCE [LARGE SCALE GENOMIC DNA]</scope>
    <source>
        <strain evidence="2 3">CLA-AA-H212</strain>
    </source>
</reference>
<sequence length="611" mass="69766">MNTIYENNLKALKQKNEKLWEAFYTYAKQQKESRAFTAVAKNGEVIIGYHGKDRDFNLNSTYNPSKEAEKLMAEYDTIPDNAFLCMYGLANGIFAKRFLECNPHGNAIYVYEPDLDIFMTAMQEIDLTELLNNNRFFISVESLNTDDFGDFLLSYISEINELTNRYMALPIYQTRFPEGYDRYKQIIKDKYEYYRIQTNTLIKVGKQIGLASISNMRFLPNCRSGADYKDYFPEDVPAIIVAAGPSLQKNVDLLKKAKGKAITIVVDSAINTVMAHGVMPDFVITVDTNKELKNFTAEGLADVFFLADATANTAVLDMVKPKNLVFYSTDSGTWSRMFSDAGSSLGEIFAGGSVALDAMALAIDWGFKRIIMIGQDLAMTGNKQYADGENLNQNTSFNSPTLYVKDIYGNDVLTKKDYYTFIRSIEDLAYRNPDIDFIDATEGGALKRHTRIMTLQQAIDQYCKNVYNITEMIEAIPRRFATNGNELVKQELQKMKENIELLITRMREGAEVCDKAAYMLEHKQYDKDKLRKINEKIRILDEWYADMEEHKLIKKITCQANHDYETTIYLTEKDSVAESIRIYKNSAKLYIGIADGVADIIKTIEQCEKEI</sequence>
<evidence type="ECO:0000313" key="3">
    <source>
        <dbReference type="Proteomes" id="UP001198495"/>
    </source>
</evidence>
<organism evidence="2 3">
    <name type="scientific">Coprococcus hominis</name>
    <name type="common">ex Arizal et al. 2022</name>
    <dbReference type="NCBI Taxonomy" id="2881262"/>
    <lineage>
        <taxon>Bacteria</taxon>
        <taxon>Bacillati</taxon>
        <taxon>Bacillota</taxon>
        <taxon>Clostridia</taxon>
        <taxon>Lachnospirales</taxon>
        <taxon>Lachnospiraceae</taxon>
        <taxon>Coprococcus</taxon>
    </lineage>
</organism>
<feature type="domain" description="6-hydroxymethylpterin diphosphokinase MptE-like" evidence="1">
    <location>
        <begin position="214"/>
        <end position="380"/>
    </location>
</feature>
<dbReference type="InterPro" id="IPR002826">
    <property type="entry name" value="MptE-like"/>
</dbReference>
<protein>
    <submittedName>
        <fullName evidence="2">DUF115 domain-containing protein</fullName>
    </submittedName>
</protein>
<name>A0ABS8FNW4_9FIRM</name>
<keyword evidence="3" id="KW-1185">Reference proteome</keyword>
<dbReference type="PANTHER" id="PTHR41786">
    <property type="entry name" value="MOTILITY ACCESSORY FACTOR MAF"/>
    <property type="match status" value="1"/>
</dbReference>
<evidence type="ECO:0000313" key="2">
    <source>
        <dbReference type="EMBL" id="MCC2218900.1"/>
    </source>
</evidence>
<dbReference type="EMBL" id="JAJEQT010000004">
    <property type="protein sequence ID" value="MCC2218900.1"/>
    <property type="molecule type" value="Genomic_DNA"/>
</dbReference>
<dbReference type="RefSeq" id="WP_227573243.1">
    <property type="nucleotide sequence ID" value="NZ_JAJEQT010000004.1"/>
</dbReference>
<proteinExistence type="predicted"/>
<dbReference type="Pfam" id="PF01973">
    <property type="entry name" value="MptE-like"/>
    <property type="match status" value="1"/>
</dbReference>
<gene>
    <name evidence="2" type="ORF">LKD28_07625</name>
</gene>
<accession>A0ABS8FNW4</accession>
<dbReference type="Proteomes" id="UP001198495">
    <property type="component" value="Unassembled WGS sequence"/>
</dbReference>
<comment type="caution">
    <text evidence="2">The sequence shown here is derived from an EMBL/GenBank/DDBJ whole genome shotgun (WGS) entry which is preliminary data.</text>
</comment>